<dbReference type="Proteomes" id="UP001194468">
    <property type="component" value="Unassembled WGS sequence"/>
</dbReference>
<accession>A0AAD4BG56</accession>
<sequence>MDKLFLMKENTETAKRLMASLRNELRRHWQQVSESSVGLGDEVFAFQLASFQLGMTSWTEKLGPWLVKQDNQYFLGEFTPNSVHQGNVTLYHWPLAKTLGLATSNRLLTSITIQPSGGIGFLGLPVVSYRDSSYDTTKRKPGTSNTVSHLILSTLQLSPIDTTALVAIVNATVRSRFLRRLGVDGEPLAPVVITPPSTRVGGSITNGPVWVEDIINDT</sequence>
<dbReference type="EMBL" id="WHUW01000078">
    <property type="protein sequence ID" value="KAF8427638.1"/>
    <property type="molecule type" value="Genomic_DNA"/>
</dbReference>
<dbReference type="AlphaFoldDB" id="A0AAD4BG56"/>
<gene>
    <name evidence="1" type="ORF">L210DRAFT_3508905</name>
</gene>
<keyword evidence="2" id="KW-1185">Reference proteome</keyword>
<comment type="caution">
    <text evidence="1">The sequence shown here is derived from an EMBL/GenBank/DDBJ whole genome shotgun (WGS) entry which is preliminary data.</text>
</comment>
<name>A0AAD4BG56_BOLED</name>
<evidence type="ECO:0000313" key="2">
    <source>
        <dbReference type="Proteomes" id="UP001194468"/>
    </source>
</evidence>
<proteinExistence type="predicted"/>
<protein>
    <submittedName>
        <fullName evidence="1">Uncharacterized protein</fullName>
    </submittedName>
</protein>
<reference evidence="1" key="2">
    <citation type="journal article" date="2020" name="Nat. Commun.">
        <title>Large-scale genome sequencing of mycorrhizal fungi provides insights into the early evolution of symbiotic traits.</title>
        <authorList>
            <person name="Miyauchi S."/>
            <person name="Kiss E."/>
            <person name="Kuo A."/>
            <person name="Drula E."/>
            <person name="Kohler A."/>
            <person name="Sanchez-Garcia M."/>
            <person name="Morin E."/>
            <person name="Andreopoulos B."/>
            <person name="Barry K.W."/>
            <person name="Bonito G."/>
            <person name="Buee M."/>
            <person name="Carver A."/>
            <person name="Chen C."/>
            <person name="Cichocki N."/>
            <person name="Clum A."/>
            <person name="Culley D."/>
            <person name="Crous P.W."/>
            <person name="Fauchery L."/>
            <person name="Girlanda M."/>
            <person name="Hayes R.D."/>
            <person name="Keri Z."/>
            <person name="LaButti K."/>
            <person name="Lipzen A."/>
            <person name="Lombard V."/>
            <person name="Magnuson J."/>
            <person name="Maillard F."/>
            <person name="Murat C."/>
            <person name="Nolan M."/>
            <person name="Ohm R.A."/>
            <person name="Pangilinan J."/>
            <person name="Pereira M.F."/>
            <person name="Perotto S."/>
            <person name="Peter M."/>
            <person name="Pfister S."/>
            <person name="Riley R."/>
            <person name="Sitrit Y."/>
            <person name="Stielow J.B."/>
            <person name="Szollosi G."/>
            <person name="Zifcakova L."/>
            <person name="Stursova M."/>
            <person name="Spatafora J.W."/>
            <person name="Tedersoo L."/>
            <person name="Vaario L.M."/>
            <person name="Yamada A."/>
            <person name="Yan M."/>
            <person name="Wang P."/>
            <person name="Xu J."/>
            <person name="Bruns T."/>
            <person name="Baldrian P."/>
            <person name="Vilgalys R."/>
            <person name="Dunand C."/>
            <person name="Henrissat B."/>
            <person name="Grigoriev I.V."/>
            <person name="Hibbett D."/>
            <person name="Nagy L.G."/>
            <person name="Martin F.M."/>
        </authorList>
    </citation>
    <scope>NUCLEOTIDE SEQUENCE</scope>
    <source>
        <strain evidence="1">BED1</strain>
    </source>
</reference>
<reference evidence="1" key="1">
    <citation type="submission" date="2019-10" db="EMBL/GenBank/DDBJ databases">
        <authorList>
            <consortium name="DOE Joint Genome Institute"/>
            <person name="Kuo A."/>
            <person name="Miyauchi S."/>
            <person name="Kiss E."/>
            <person name="Drula E."/>
            <person name="Kohler A."/>
            <person name="Sanchez-Garcia M."/>
            <person name="Andreopoulos B."/>
            <person name="Barry K.W."/>
            <person name="Bonito G."/>
            <person name="Buee M."/>
            <person name="Carver A."/>
            <person name="Chen C."/>
            <person name="Cichocki N."/>
            <person name="Clum A."/>
            <person name="Culley D."/>
            <person name="Crous P.W."/>
            <person name="Fauchery L."/>
            <person name="Girlanda M."/>
            <person name="Hayes R."/>
            <person name="Keri Z."/>
            <person name="LaButti K."/>
            <person name="Lipzen A."/>
            <person name="Lombard V."/>
            <person name="Magnuson J."/>
            <person name="Maillard F."/>
            <person name="Morin E."/>
            <person name="Murat C."/>
            <person name="Nolan M."/>
            <person name="Ohm R."/>
            <person name="Pangilinan J."/>
            <person name="Pereira M."/>
            <person name="Perotto S."/>
            <person name="Peter M."/>
            <person name="Riley R."/>
            <person name="Sitrit Y."/>
            <person name="Stielow B."/>
            <person name="Szollosi G."/>
            <person name="Zifcakova L."/>
            <person name="Stursova M."/>
            <person name="Spatafora J.W."/>
            <person name="Tedersoo L."/>
            <person name="Vaario L.-M."/>
            <person name="Yamada A."/>
            <person name="Yan M."/>
            <person name="Wang P."/>
            <person name="Xu J."/>
            <person name="Bruns T."/>
            <person name="Baldrian P."/>
            <person name="Vilgalys R."/>
            <person name="Henrissat B."/>
            <person name="Grigoriev I.V."/>
            <person name="Hibbett D."/>
            <person name="Nagy L.G."/>
            <person name="Martin F.M."/>
        </authorList>
    </citation>
    <scope>NUCLEOTIDE SEQUENCE</scope>
    <source>
        <strain evidence="1">BED1</strain>
    </source>
</reference>
<evidence type="ECO:0000313" key="1">
    <source>
        <dbReference type="EMBL" id="KAF8427638.1"/>
    </source>
</evidence>
<organism evidence="1 2">
    <name type="scientific">Boletus edulis BED1</name>
    <dbReference type="NCBI Taxonomy" id="1328754"/>
    <lineage>
        <taxon>Eukaryota</taxon>
        <taxon>Fungi</taxon>
        <taxon>Dikarya</taxon>
        <taxon>Basidiomycota</taxon>
        <taxon>Agaricomycotina</taxon>
        <taxon>Agaricomycetes</taxon>
        <taxon>Agaricomycetidae</taxon>
        <taxon>Boletales</taxon>
        <taxon>Boletineae</taxon>
        <taxon>Boletaceae</taxon>
        <taxon>Boletoideae</taxon>
        <taxon>Boletus</taxon>
    </lineage>
</organism>